<dbReference type="Proteomes" id="UP000003167">
    <property type="component" value="Unassembled WGS sequence"/>
</dbReference>
<evidence type="ECO:0000313" key="2">
    <source>
        <dbReference type="Proteomes" id="UP000003167"/>
    </source>
</evidence>
<sequence>MHTIGWADARAVRPYMHSIGSPSPPSYTLIRLMRECRDARFVRPLKVNGKQIHAVIGTDARAVRPYMHSSSSPPPPFCTSIRLMRACRDARFVRPLHVNEIANAQAVRPHII</sequence>
<gene>
    <name evidence="1" type="ORF">HMPREF9944_02291</name>
</gene>
<protein>
    <submittedName>
        <fullName evidence="1">Uncharacterized protein</fullName>
    </submittedName>
</protein>
<reference evidence="1 2" key="1">
    <citation type="submission" date="2011-12" db="EMBL/GenBank/DDBJ databases">
        <title>The Genome Sequence of Prevotella maculosa OT 289.</title>
        <authorList>
            <consortium name="The Broad Institute Genome Sequencing Platform"/>
            <person name="Earl A."/>
            <person name="Ward D."/>
            <person name="Feldgarden M."/>
            <person name="Gevers D."/>
            <person name="Izard J."/>
            <person name="Blanton J.M."/>
            <person name="Mathney J."/>
            <person name="Tanner A.C."/>
            <person name="Dewhirst F.E."/>
            <person name="Young S.K."/>
            <person name="Zeng Q."/>
            <person name="Gargeya S."/>
            <person name="Fitzgerald M."/>
            <person name="Haas B."/>
            <person name="Abouelleil A."/>
            <person name="Alvarado L."/>
            <person name="Arachchi H.M."/>
            <person name="Berlin A."/>
            <person name="Chapman S.B."/>
            <person name="Gearin G."/>
            <person name="Goldberg J."/>
            <person name="Griggs A."/>
            <person name="Gujja S."/>
            <person name="Hansen M."/>
            <person name="Heiman D."/>
            <person name="Howarth C."/>
            <person name="Larimer J."/>
            <person name="Lui A."/>
            <person name="MacDonald P.J.P."/>
            <person name="McCowen C."/>
            <person name="Montmayeur A."/>
            <person name="Murphy C."/>
            <person name="Neiman D."/>
            <person name="Pearson M."/>
            <person name="Priest M."/>
            <person name="Roberts A."/>
            <person name="Saif S."/>
            <person name="Shea T."/>
            <person name="Sisk P."/>
            <person name="Stolte C."/>
            <person name="Sykes S."/>
            <person name="Wortman J."/>
            <person name="Nusbaum C."/>
            <person name="Birren B."/>
        </authorList>
    </citation>
    <scope>NUCLEOTIDE SEQUENCE [LARGE SCALE GENOMIC DNA]</scope>
    <source>
        <strain evidence="1 2">OT 289</strain>
    </source>
</reference>
<organism evidence="1 2">
    <name type="scientific">Segatella maculosa OT 289</name>
    <dbReference type="NCBI Taxonomy" id="999422"/>
    <lineage>
        <taxon>Bacteria</taxon>
        <taxon>Pseudomonadati</taxon>
        <taxon>Bacteroidota</taxon>
        <taxon>Bacteroidia</taxon>
        <taxon>Bacteroidales</taxon>
        <taxon>Prevotellaceae</taxon>
        <taxon>Segatella</taxon>
    </lineage>
</organism>
<name>H1HPW6_9BACT</name>
<comment type="caution">
    <text evidence="1">The sequence shown here is derived from an EMBL/GenBank/DDBJ whole genome shotgun (WGS) entry which is preliminary data.</text>
</comment>
<keyword evidence="2" id="KW-1185">Reference proteome</keyword>
<proteinExistence type="predicted"/>
<dbReference type="HOGENOM" id="CLU_2143571_0_0_10"/>
<accession>H1HPW6</accession>
<dbReference type="AlphaFoldDB" id="H1HPW6"/>
<evidence type="ECO:0000313" key="1">
    <source>
        <dbReference type="EMBL" id="EHO67190.1"/>
    </source>
</evidence>
<dbReference type="EMBL" id="AGEK01000037">
    <property type="protein sequence ID" value="EHO67190.1"/>
    <property type="molecule type" value="Genomic_DNA"/>
</dbReference>